<evidence type="ECO:0000313" key="1">
    <source>
        <dbReference type="EMBL" id="KAF6293187.1"/>
    </source>
</evidence>
<proteinExistence type="predicted"/>
<dbReference type="AlphaFoldDB" id="A0A7J7SYL4"/>
<dbReference type="EMBL" id="JACAGC010000021">
    <property type="protein sequence ID" value="KAF6293187.1"/>
    <property type="molecule type" value="Genomic_DNA"/>
</dbReference>
<reference evidence="1 2" key="1">
    <citation type="journal article" date="2020" name="Nature">
        <title>Six reference-quality genomes reveal evolution of bat adaptations.</title>
        <authorList>
            <person name="Jebb D."/>
            <person name="Huang Z."/>
            <person name="Pippel M."/>
            <person name="Hughes G.M."/>
            <person name="Lavrichenko K."/>
            <person name="Devanna P."/>
            <person name="Winkler S."/>
            <person name="Jermiin L.S."/>
            <person name="Skirmuntt E.C."/>
            <person name="Katzourakis A."/>
            <person name="Burkitt-Gray L."/>
            <person name="Ray D.A."/>
            <person name="Sullivan K.A.M."/>
            <person name="Roscito J.G."/>
            <person name="Kirilenko B.M."/>
            <person name="Davalos L.M."/>
            <person name="Corthals A.P."/>
            <person name="Power M.L."/>
            <person name="Jones G."/>
            <person name="Ransome R.D."/>
            <person name="Dechmann D.K.N."/>
            <person name="Locatelli A.G."/>
            <person name="Puechmaille S.J."/>
            <person name="Fedrigo O."/>
            <person name="Jarvis E.D."/>
            <person name="Hiller M."/>
            <person name="Vernes S.C."/>
            <person name="Myers E.W."/>
            <person name="Teeling E.C."/>
        </authorList>
    </citation>
    <scope>NUCLEOTIDE SEQUENCE [LARGE SCALE GENOMIC DNA]</scope>
    <source>
        <strain evidence="1">MRhiFer1</strain>
        <tissue evidence="1">Lung</tissue>
    </source>
</reference>
<accession>A0A7J7SYL4</accession>
<dbReference type="Proteomes" id="UP000585614">
    <property type="component" value="Unassembled WGS sequence"/>
</dbReference>
<evidence type="ECO:0000313" key="2">
    <source>
        <dbReference type="Proteomes" id="UP000585614"/>
    </source>
</evidence>
<name>A0A7J7SYL4_RHIFE</name>
<comment type="caution">
    <text evidence="1">The sequence shown here is derived from an EMBL/GenBank/DDBJ whole genome shotgun (WGS) entry which is preliminary data.</text>
</comment>
<gene>
    <name evidence="1" type="ORF">mRhiFer1_009076</name>
</gene>
<sequence>MSPAPLLKPHACECVVTVGSGSGKQYPVVTEKRLDQGVGTGRSVCGEAVVHETRELFPARLEGGSVGRGEPGSRGDRFEGNFEKASSTLSKFLVALAQPVAEGSPEQAPRAGAARLSIRAEGREGQHLLLAGPVGIRLPSAR</sequence>
<protein>
    <submittedName>
        <fullName evidence="1">Uncharacterized protein</fullName>
    </submittedName>
</protein>
<organism evidence="1 2">
    <name type="scientific">Rhinolophus ferrumequinum</name>
    <name type="common">Greater horseshoe bat</name>
    <dbReference type="NCBI Taxonomy" id="59479"/>
    <lineage>
        <taxon>Eukaryota</taxon>
        <taxon>Metazoa</taxon>
        <taxon>Chordata</taxon>
        <taxon>Craniata</taxon>
        <taxon>Vertebrata</taxon>
        <taxon>Euteleostomi</taxon>
        <taxon>Mammalia</taxon>
        <taxon>Eutheria</taxon>
        <taxon>Laurasiatheria</taxon>
        <taxon>Chiroptera</taxon>
        <taxon>Yinpterochiroptera</taxon>
        <taxon>Rhinolophoidea</taxon>
        <taxon>Rhinolophidae</taxon>
        <taxon>Rhinolophinae</taxon>
        <taxon>Rhinolophus</taxon>
    </lineage>
</organism>